<comment type="function">
    <text evidence="13">Cell wall formation. Adds enolpyruvyl to UDP-N-acetylglucosamine.</text>
</comment>
<dbReference type="GO" id="GO:0071555">
    <property type="term" value="P:cell wall organization"/>
    <property type="evidence" value="ECO:0007669"/>
    <property type="project" value="UniProtKB-KW"/>
</dbReference>
<keyword evidence="5 13" id="KW-0808">Transferase</keyword>
<keyword evidence="3 13" id="KW-0963">Cytoplasm</keyword>
<dbReference type="Proteomes" id="UP000004728">
    <property type="component" value="Unassembled WGS sequence"/>
</dbReference>
<feature type="domain" description="Enolpyruvate transferase" evidence="14">
    <location>
        <begin position="7"/>
        <end position="414"/>
    </location>
</feature>
<comment type="caution">
    <text evidence="13">Lacks conserved residue(s) required for the propagation of feature annotation.</text>
</comment>
<dbReference type="AlphaFoldDB" id="F1ZDT1"/>
<evidence type="ECO:0000256" key="10">
    <source>
        <dbReference type="ARBA" id="ARBA00023317"/>
    </source>
</evidence>
<evidence type="ECO:0000256" key="13">
    <source>
        <dbReference type="HAMAP-Rule" id="MF_00111"/>
    </source>
</evidence>
<dbReference type="GO" id="GO:0008360">
    <property type="term" value="P:regulation of cell shape"/>
    <property type="evidence" value="ECO:0007669"/>
    <property type="project" value="UniProtKB-KW"/>
</dbReference>
<feature type="binding site" evidence="13">
    <location>
        <position position="335"/>
    </location>
    <ligand>
        <name>UDP-N-acetyl-alpha-D-glucosamine</name>
        <dbReference type="ChEBI" id="CHEBI:57705"/>
    </ligand>
</feature>
<feature type="binding site" evidence="13">
    <location>
        <begin position="22"/>
        <end position="23"/>
    </location>
    <ligand>
        <name>phosphoenolpyruvate</name>
        <dbReference type="ChEBI" id="CHEBI:58702"/>
    </ligand>
</feature>
<dbReference type="RefSeq" id="WP_008071792.1">
    <property type="nucleotide sequence ID" value="NZ_AQWK01000004.1"/>
</dbReference>
<evidence type="ECO:0000256" key="4">
    <source>
        <dbReference type="ARBA" id="ARBA00022618"/>
    </source>
</evidence>
<keyword evidence="10 13" id="KW-0670">Pyruvate</keyword>
<organism evidence="15 16">
    <name type="scientific">Novosphingobium nitrogenifigens DSM 19370</name>
    <dbReference type="NCBI Taxonomy" id="983920"/>
    <lineage>
        <taxon>Bacteria</taxon>
        <taxon>Pseudomonadati</taxon>
        <taxon>Pseudomonadota</taxon>
        <taxon>Alphaproteobacteria</taxon>
        <taxon>Sphingomonadales</taxon>
        <taxon>Sphingomonadaceae</taxon>
        <taxon>Novosphingobium</taxon>
    </lineage>
</organism>
<dbReference type="InterPro" id="IPR013792">
    <property type="entry name" value="RNA3'P_cycl/enolpyr_Trfase_a/b"/>
</dbReference>
<dbReference type="InterPro" id="IPR005750">
    <property type="entry name" value="UDP_GlcNAc_COvinyl_MurA"/>
</dbReference>
<protein>
    <recommendedName>
        <fullName evidence="13">UDP-N-acetylglucosamine 1-carboxyvinyltransferase</fullName>
        <ecNumber evidence="13">2.5.1.7</ecNumber>
    </recommendedName>
    <alternativeName>
        <fullName evidence="13">Enoylpyruvate transferase</fullName>
    </alternativeName>
    <alternativeName>
        <fullName evidence="13">UDP-N-acetylglucosamine enolpyruvyl transferase</fullName>
        <shortName evidence="13">EPT</shortName>
    </alternativeName>
</protein>
<dbReference type="HAMAP" id="MF_00111">
    <property type="entry name" value="MurA"/>
    <property type="match status" value="1"/>
</dbReference>
<evidence type="ECO:0000256" key="1">
    <source>
        <dbReference type="ARBA" id="ARBA00004496"/>
    </source>
</evidence>
<dbReference type="PANTHER" id="PTHR43783">
    <property type="entry name" value="UDP-N-ACETYLGLUCOSAMINE 1-CARBOXYVINYLTRANSFERASE"/>
    <property type="match status" value="1"/>
</dbReference>
<dbReference type="FunCoup" id="F1ZDT1">
    <property type="interactions" value="442"/>
</dbReference>
<dbReference type="Pfam" id="PF00275">
    <property type="entry name" value="EPSP_synthase"/>
    <property type="match status" value="1"/>
</dbReference>
<feature type="active site" description="Proton donor" evidence="13">
    <location>
        <position position="123"/>
    </location>
</feature>
<gene>
    <name evidence="13" type="primary">murA</name>
    <name evidence="15" type="ORF">Y88_3540</name>
</gene>
<keyword evidence="7 13" id="KW-0573">Peptidoglycan synthesis</keyword>
<dbReference type="InterPro" id="IPR001986">
    <property type="entry name" value="Enolpyruvate_Tfrase_dom"/>
</dbReference>
<evidence type="ECO:0000259" key="14">
    <source>
        <dbReference type="Pfam" id="PF00275"/>
    </source>
</evidence>
<keyword evidence="16" id="KW-1185">Reference proteome</keyword>
<dbReference type="OrthoDB" id="9803760at2"/>
<dbReference type="GO" id="GO:0005737">
    <property type="term" value="C:cytoplasm"/>
    <property type="evidence" value="ECO:0007669"/>
    <property type="project" value="UniProtKB-SubCell"/>
</dbReference>
<feature type="modified residue" description="2-(S-cysteinyl)pyruvic acid O-phosphothioketal" evidence="13">
    <location>
        <position position="123"/>
    </location>
</feature>
<dbReference type="GO" id="GO:0019277">
    <property type="term" value="P:UDP-N-acetylgalactosamine biosynthetic process"/>
    <property type="evidence" value="ECO:0007669"/>
    <property type="project" value="InterPro"/>
</dbReference>
<evidence type="ECO:0000256" key="7">
    <source>
        <dbReference type="ARBA" id="ARBA00022984"/>
    </source>
</evidence>
<comment type="similarity">
    <text evidence="11 13">Belongs to the EPSP synthase family. MurA subfamily.</text>
</comment>
<evidence type="ECO:0000313" key="15">
    <source>
        <dbReference type="EMBL" id="EGD57232.1"/>
    </source>
</evidence>
<accession>F1ZDT1</accession>
<dbReference type="GO" id="GO:0009252">
    <property type="term" value="P:peptidoglycan biosynthetic process"/>
    <property type="evidence" value="ECO:0007669"/>
    <property type="project" value="UniProtKB-UniRule"/>
</dbReference>
<dbReference type="GO" id="GO:0051301">
    <property type="term" value="P:cell division"/>
    <property type="evidence" value="ECO:0007669"/>
    <property type="project" value="UniProtKB-KW"/>
</dbReference>
<dbReference type="InterPro" id="IPR050068">
    <property type="entry name" value="MurA_subfamily"/>
</dbReference>
<keyword evidence="6 13" id="KW-0133">Cell shape</keyword>
<evidence type="ECO:0000256" key="5">
    <source>
        <dbReference type="ARBA" id="ARBA00022679"/>
    </source>
</evidence>
<evidence type="ECO:0000313" key="16">
    <source>
        <dbReference type="Proteomes" id="UP000004728"/>
    </source>
</evidence>
<dbReference type="NCBIfam" id="TIGR01072">
    <property type="entry name" value="murA"/>
    <property type="match status" value="1"/>
</dbReference>
<dbReference type="InterPro" id="IPR036968">
    <property type="entry name" value="Enolpyruvate_Tfrase_sf"/>
</dbReference>
<dbReference type="EC" id="2.5.1.7" evidence="13"/>
<evidence type="ECO:0000256" key="11">
    <source>
        <dbReference type="ARBA" id="ARBA00038367"/>
    </source>
</evidence>
<reference evidence="15 16" key="1">
    <citation type="journal article" date="2012" name="J. Bacteriol.">
        <title>Draft Genome Sequence of Novosphingobium nitrogenifigens Y88T.</title>
        <authorList>
            <person name="Strabala T.J."/>
            <person name="Macdonald L."/>
            <person name="Liu V."/>
            <person name="Smit A.M."/>
        </authorList>
    </citation>
    <scope>NUCLEOTIDE SEQUENCE [LARGE SCALE GENOMIC DNA]</scope>
    <source>
        <strain evidence="15 16">DSM 19370</strain>
    </source>
</reference>
<comment type="caution">
    <text evidence="15">The sequence shown here is derived from an EMBL/GenBank/DDBJ whole genome shotgun (WGS) entry which is preliminary data.</text>
</comment>
<dbReference type="SUPFAM" id="SSF55205">
    <property type="entry name" value="EPT/RTPC-like"/>
    <property type="match status" value="1"/>
</dbReference>
<keyword evidence="4 13" id="KW-0132">Cell division</keyword>
<feature type="binding site" evidence="13">
    <location>
        <begin position="128"/>
        <end position="132"/>
    </location>
    <ligand>
        <name>UDP-N-acetyl-alpha-D-glucosamine</name>
        <dbReference type="ChEBI" id="CHEBI:57705"/>
    </ligand>
</feature>
<comment type="pathway">
    <text evidence="2 13">Cell wall biogenesis; peptidoglycan biosynthesis.</text>
</comment>
<dbReference type="eggNOG" id="COG0766">
    <property type="taxonomic scope" value="Bacteria"/>
</dbReference>
<dbReference type="PANTHER" id="PTHR43783:SF1">
    <property type="entry name" value="UDP-N-ACETYLGLUCOSAMINE 1-CARBOXYVINYLTRANSFERASE"/>
    <property type="match status" value="1"/>
</dbReference>
<comment type="catalytic activity">
    <reaction evidence="12 13">
        <text>phosphoenolpyruvate + UDP-N-acetyl-alpha-D-glucosamine = UDP-N-acetyl-3-O-(1-carboxyvinyl)-alpha-D-glucosamine + phosphate</text>
        <dbReference type="Rhea" id="RHEA:18681"/>
        <dbReference type="ChEBI" id="CHEBI:43474"/>
        <dbReference type="ChEBI" id="CHEBI:57705"/>
        <dbReference type="ChEBI" id="CHEBI:58702"/>
        <dbReference type="ChEBI" id="CHEBI:68483"/>
        <dbReference type="EC" id="2.5.1.7"/>
    </reaction>
</comment>
<dbReference type="NCBIfam" id="NF006873">
    <property type="entry name" value="PRK09369.1"/>
    <property type="match status" value="1"/>
</dbReference>
<evidence type="ECO:0000256" key="8">
    <source>
        <dbReference type="ARBA" id="ARBA00023306"/>
    </source>
</evidence>
<feature type="binding site" evidence="13">
    <location>
        <position position="313"/>
    </location>
    <ligand>
        <name>UDP-N-acetyl-alpha-D-glucosamine</name>
        <dbReference type="ChEBI" id="CHEBI:57705"/>
    </ligand>
</feature>
<sequence length="426" mass="44990">MDKIIIRGGRRLSGTVPVSGAKNAALTLLPCALLTEEPLTLRNLPRLADIDSFQHLLNQFGISTAIAGARPEDFGRVMTLQATRLTSTVAPYDLVRKMRASILVLGPMLARAGEATVSLPGGCAIGNRPIDLHLKALEAFGARIELASGYVRAIAPDGGLPGGSYTFPVVSVGATENALMAAVLAKGTSTLHNAAREPEIVDLCNLLVAMGAEIEGIGSSDLTIHGVSRLHGATYMVMPDRIEAGSYACAAAITGGDVLLAGARMEDMASTVQALRDAGVHVEEVRGGLQITTDGPLRPVTLSTAPFPGFPTDMQAQLMAMLCMAEGSSVLTETIFENRYMHVPELNRMGARIETKGRTAVVHGVKKMTGADVMATDLRASMSLIIAGLAAEGETRVHRVYHLDRGYERLEEKLSLIGADVERAGD</sequence>
<dbReference type="Gene3D" id="3.65.10.10">
    <property type="entry name" value="Enolpyruvate transferase domain"/>
    <property type="match status" value="2"/>
</dbReference>
<dbReference type="HOGENOM" id="CLU_027387_0_0_5"/>
<name>F1ZDT1_9SPHN</name>
<feature type="binding site" evidence="13">
    <location>
        <position position="99"/>
    </location>
    <ligand>
        <name>UDP-N-acetyl-alpha-D-glucosamine</name>
        <dbReference type="ChEBI" id="CHEBI:57705"/>
    </ligand>
</feature>
<dbReference type="EMBL" id="AEWJ01000067">
    <property type="protein sequence ID" value="EGD57232.1"/>
    <property type="molecule type" value="Genomic_DNA"/>
</dbReference>
<dbReference type="FunFam" id="3.65.10.10:FF:000001">
    <property type="entry name" value="UDP-N-acetylglucosamine 1-carboxyvinyltransferase"/>
    <property type="match status" value="1"/>
</dbReference>
<evidence type="ECO:0000256" key="3">
    <source>
        <dbReference type="ARBA" id="ARBA00022490"/>
    </source>
</evidence>
<evidence type="ECO:0000256" key="9">
    <source>
        <dbReference type="ARBA" id="ARBA00023316"/>
    </source>
</evidence>
<dbReference type="InParanoid" id="F1ZDT1"/>
<evidence type="ECO:0000256" key="2">
    <source>
        <dbReference type="ARBA" id="ARBA00004752"/>
    </source>
</evidence>
<proteinExistence type="inferred from homology"/>
<comment type="subcellular location">
    <subcellularLocation>
        <location evidence="1 13">Cytoplasm</location>
    </subcellularLocation>
</comment>
<dbReference type="GO" id="GO:0008760">
    <property type="term" value="F:UDP-N-acetylglucosamine 1-carboxyvinyltransferase activity"/>
    <property type="evidence" value="ECO:0007669"/>
    <property type="project" value="UniProtKB-UniRule"/>
</dbReference>
<dbReference type="CDD" id="cd01555">
    <property type="entry name" value="UdpNAET"/>
    <property type="match status" value="1"/>
</dbReference>
<keyword evidence="8 13" id="KW-0131">Cell cycle</keyword>
<dbReference type="STRING" id="983920.Y88_3540"/>
<keyword evidence="9 13" id="KW-0961">Cell wall biogenesis/degradation</keyword>
<evidence type="ECO:0000256" key="12">
    <source>
        <dbReference type="ARBA" id="ARBA00047527"/>
    </source>
</evidence>
<evidence type="ECO:0000256" key="6">
    <source>
        <dbReference type="ARBA" id="ARBA00022960"/>
    </source>
</evidence>
<dbReference type="UniPathway" id="UPA00219"/>